<dbReference type="PANTHER" id="PTHR36837:SF2">
    <property type="entry name" value="POLY(3-HYDROXYALKANOATE) POLYMERASE SUBUNIT PHAC"/>
    <property type="match status" value="1"/>
</dbReference>
<evidence type="ECO:0000313" key="1">
    <source>
        <dbReference type="EMBL" id="ORA61465.1"/>
    </source>
</evidence>
<dbReference type="InterPro" id="IPR051321">
    <property type="entry name" value="PHA/PHB_synthase"/>
</dbReference>
<accession>A0A1A0QD39</accession>
<comment type="caution">
    <text evidence="1">The sequence shown here is derived from an EMBL/GenBank/DDBJ whole genome shotgun (WGS) entry which is preliminary data.</text>
</comment>
<sequence length="205" mass="21914">MRATEAKVSAPLRSLSVLTAPVDFQQLGPLTSVMGSDTTNVEALLDDDGNVGPDIVYQAFKVLKPTLQLTQYIHLWDQMWGDDYVAAHQAMTGWAGDHVPLPGGVARQLAAMTRDNALVNDTMVLGGDHVSLSAITVPFLTVLATRDHIVPEASAAPLIDLVGSPDKREVRLEAGHVGLLVGRTAAKTTIPTIIEFLRARSELSA</sequence>
<dbReference type="Gene3D" id="3.40.50.1820">
    <property type="entry name" value="alpha/beta hydrolase"/>
    <property type="match status" value="1"/>
</dbReference>
<protein>
    <submittedName>
        <fullName evidence="1">Uncharacterized protein</fullName>
    </submittedName>
</protein>
<dbReference type="AlphaFoldDB" id="A0A1A0QD39"/>
<organism evidence="1 2">
    <name type="scientific">Mycolicibacterium elephantis</name>
    <dbReference type="NCBI Taxonomy" id="81858"/>
    <lineage>
        <taxon>Bacteria</taxon>
        <taxon>Bacillati</taxon>
        <taxon>Actinomycetota</taxon>
        <taxon>Actinomycetes</taxon>
        <taxon>Mycobacteriales</taxon>
        <taxon>Mycobacteriaceae</taxon>
        <taxon>Mycolicibacterium</taxon>
    </lineage>
</organism>
<proteinExistence type="predicted"/>
<name>A0A1A0QD39_9MYCO</name>
<dbReference type="PANTHER" id="PTHR36837">
    <property type="entry name" value="POLY(3-HYDROXYALKANOATE) POLYMERASE SUBUNIT PHAC"/>
    <property type="match status" value="1"/>
</dbReference>
<reference evidence="1 2" key="1">
    <citation type="submission" date="2017-02" db="EMBL/GenBank/DDBJ databases">
        <title>The new phylogeny of genus Mycobacterium.</title>
        <authorList>
            <person name="Tortoli E."/>
            <person name="Trovato A."/>
            <person name="Cirillo D.M."/>
        </authorList>
    </citation>
    <scope>NUCLEOTIDE SEQUENCE [LARGE SCALE GENOMIC DNA]</scope>
    <source>
        <strain evidence="1 2">FI-09383</strain>
    </source>
</reference>
<dbReference type="InterPro" id="IPR029058">
    <property type="entry name" value="AB_hydrolase_fold"/>
</dbReference>
<dbReference type="STRING" id="81858.BST23_21790"/>
<dbReference type="EMBL" id="MVHP01000032">
    <property type="protein sequence ID" value="ORA61465.1"/>
    <property type="molecule type" value="Genomic_DNA"/>
</dbReference>
<gene>
    <name evidence="1" type="ORF">BST23_21790</name>
</gene>
<dbReference type="Proteomes" id="UP000192772">
    <property type="component" value="Unassembled WGS sequence"/>
</dbReference>
<dbReference type="SUPFAM" id="SSF53474">
    <property type="entry name" value="alpha/beta-Hydrolases"/>
    <property type="match status" value="1"/>
</dbReference>
<evidence type="ECO:0000313" key="2">
    <source>
        <dbReference type="Proteomes" id="UP000192772"/>
    </source>
</evidence>
<accession>A0A1X0CN12</accession>